<evidence type="ECO:0000256" key="4">
    <source>
        <dbReference type="ARBA" id="ARBA00022801"/>
    </source>
</evidence>
<evidence type="ECO:0000256" key="2">
    <source>
        <dbReference type="ARBA" id="ARBA00005336"/>
    </source>
</evidence>
<dbReference type="EC" id="3.2.1.21" evidence="3"/>
<dbReference type="Gene3D" id="3.40.50.1700">
    <property type="entry name" value="Glycoside hydrolase family 3 C-terminal domain"/>
    <property type="match status" value="1"/>
</dbReference>
<dbReference type="InterPro" id="IPR036881">
    <property type="entry name" value="Glyco_hydro_3_C_sf"/>
</dbReference>
<evidence type="ECO:0000259" key="6">
    <source>
        <dbReference type="SMART" id="SM01217"/>
    </source>
</evidence>
<dbReference type="GO" id="GO:0005576">
    <property type="term" value="C:extracellular region"/>
    <property type="evidence" value="ECO:0007669"/>
    <property type="project" value="UniProtKB-SubCell"/>
</dbReference>
<dbReference type="SMART" id="SM01217">
    <property type="entry name" value="Fn3_like"/>
    <property type="match status" value="1"/>
</dbReference>
<reference evidence="7 8" key="1">
    <citation type="journal article" date="2013" name="Genome Biol.">
        <title>Genome of Acanthamoeba castellanii highlights extensive lateral gene transfer and early evolution of tyrosine kinase signaling.</title>
        <authorList>
            <person name="Clarke M."/>
            <person name="Lohan A.J."/>
            <person name="Liu B."/>
            <person name="Lagkouvardos I."/>
            <person name="Roy S."/>
            <person name="Zafar N."/>
            <person name="Bertelli C."/>
            <person name="Schilde C."/>
            <person name="Kianianmomeni A."/>
            <person name="Burglin T.R."/>
            <person name="Frech C."/>
            <person name="Turcotte B."/>
            <person name="Kopec K.O."/>
            <person name="Synnott J.M."/>
            <person name="Choo C."/>
            <person name="Paponov I."/>
            <person name="Finkler A."/>
            <person name="Soon Heng Tan C."/>
            <person name="Hutchins A.P."/>
            <person name="Weinmeier T."/>
            <person name="Rattei T."/>
            <person name="Chu J.S."/>
            <person name="Gimenez G."/>
            <person name="Irimia M."/>
            <person name="Rigden D.J."/>
            <person name="Fitzpatrick D.A."/>
            <person name="Lorenzo-Morales J."/>
            <person name="Bateman A."/>
            <person name="Chiu C.H."/>
            <person name="Tang P."/>
            <person name="Hegemann P."/>
            <person name="Fromm H."/>
            <person name="Raoult D."/>
            <person name="Greub G."/>
            <person name="Miranda-Saavedra D."/>
            <person name="Chen N."/>
            <person name="Nash P."/>
            <person name="Ginger M.L."/>
            <person name="Horn M."/>
            <person name="Schaap P."/>
            <person name="Caler L."/>
            <person name="Loftus B."/>
        </authorList>
    </citation>
    <scope>NUCLEOTIDE SEQUENCE [LARGE SCALE GENOMIC DNA]</scope>
    <source>
        <strain evidence="7 8">Neff</strain>
    </source>
</reference>
<proteinExistence type="inferred from homology"/>
<accession>L8GRI1</accession>
<dbReference type="GO" id="GO:0009251">
    <property type="term" value="P:glucan catabolic process"/>
    <property type="evidence" value="ECO:0007669"/>
    <property type="project" value="TreeGrafter"/>
</dbReference>
<dbReference type="Pfam" id="PF01915">
    <property type="entry name" value="Glyco_hydro_3_C"/>
    <property type="match status" value="1"/>
</dbReference>
<dbReference type="KEGG" id="acan:ACA1_312180"/>
<evidence type="ECO:0000313" key="8">
    <source>
        <dbReference type="Proteomes" id="UP000011083"/>
    </source>
</evidence>
<dbReference type="PANTHER" id="PTHR42715:SF10">
    <property type="entry name" value="BETA-GLUCOSIDASE"/>
    <property type="match status" value="1"/>
</dbReference>
<keyword evidence="8" id="KW-1185">Reference proteome</keyword>
<dbReference type="PANTHER" id="PTHR42715">
    <property type="entry name" value="BETA-GLUCOSIDASE"/>
    <property type="match status" value="1"/>
</dbReference>
<evidence type="ECO:0000256" key="3">
    <source>
        <dbReference type="ARBA" id="ARBA00012744"/>
    </source>
</evidence>
<dbReference type="VEuPathDB" id="AmoebaDB:ACA1_312180"/>
<keyword evidence="4 7" id="KW-0378">Hydrolase</keyword>
<dbReference type="InterPro" id="IPR050288">
    <property type="entry name" value="Cellulose_deg_GH3"/>
</dbReference>
<dbReference type="OrthoDB" id="25959at2759"/>
<gene>
    <name evidence="7" type="ORF">ACA1_312180</name>
</gene>
<dbReference type="Proteomes" id="UP000011083">
    <property type="component" value="Unassembled WGS sequence"/>
</dbReference>
<dbReference type="SUPFAM" id="SSF52279">
    <property type="entry name" value="Beta-D-glucan exohydrolase, C-terminal domain"/>
    <property type="match status" value="1"/>
</dbReference>
<dbReference type="Gene3D" id="2.60.40.10">
    <property type="entry name" value="Immunoglobulins"/>
    <property type="match status" value="1"/>
</dbReference>
<dbReference type="GO" id="GO:0008422">
    <property type="term" value="F:beta-glucosidase activity"/>
    <property type="evidence" value="ECO:0007669"/>
    <property type="project" value="UniProtKB-EC"/>
</dbReference>
<dbReference type="RefSeq" id="XP_004337787.1">
    <property type="nucleotide sequence ID" value="XM_004337739.1"/>
</dbReference>
<dbReference type="AlphaFoldDB" id="L8GRI1"/>
<organism evidence="7 8">
    <name type="scientific">Acanthamoeba castellanii (strain ATCC 30010 / Neff)</name>
    <dbReference type="NCBI Taxonomy" id="1257118"/>
    <lineage>
        <taxon>Eukaryota</taxon>
        <taxon>Amoebozoa</taxon>
        <taxon>Discosea</taxon>
        <taxon>Longamoebia</taxon>
        <taxon>Centramoebida</taxon>
        <taxon>Acanthamoebidae</taxon>
        <taxon>Acanthamoeba</taxon>
    </lineage>
</organism>
<comment type="catalytic activity">
    <reaction evidence="1">
        <text>Hydrolysis of terminal, non-reducing beta-D-glucosyl residues with release of beta-D-glucose.</text>
        <dbReference type="EC" id="3.2.1.21"/>
    </reaction>
</comment>
<sequence>LRTIAVIGDDANDNPVFRGEGSGEVSAEYVVTPLEGIKAHLARRGLSVDVIYVNNSVIANAVAAAKKADLAIVFAGVESSEGYDRNDLIQAVANAQRNTVVGLHIPGATVMPWIDSVPAVLAAFMPGQEDGHAIASILFGDVNPSGKLPLTFPKTVHLVPGQSQTLAFSFSDEDLSIWDESIHDWSLVTGKFVVHVGSSSRDIRLSAPLPVSL</sequence>
<keyword evidence="5" id="KW-0326">Glycosidase</keyword>
<protein>
    <recommendedName>
        <fullName evidence="3">beta-glucosidase</fullName>
        <ecNumber evidence="3">3.2.1.21</ecNumber>
    </recommendedName>
</protein>
<dbReference type="STRING" id="1257118.L8GRI1"/>
<name>L8GRI1_ACACF</name>
<feature type="non-terminal residue" evidence="7">
    <location>
        <position position="213"/>
    </location>
</feature>
<evidence type="ECO:0000256" key="1">
    <source>
        <dbReference type="ARBA" id="ARBA00000448"/>
    </source>
</evidence>
<dbReference type="InterPro" id="IPR002772">
    <property type="entry name" value="Glyco_hydro_3_C"/>
</dbReference>
<dbReference type="InterPro" id="IPR026891">
    <property type="entry name" value="Fn3-like"/>
</dbReference>
<dbReference type="InterPro" id="IPR013783">
    <property type="entry name" value="Ig-like_fold"/>
</dbReference>
<comment type="similarity">
    <text evidence="2">Belongs to the glycosyl hydrolase 3 family.</text>
</comment>
<evidence type="ECO:0000313" key="7">
    <source>
        <dbReference type="EMBL" id="ELR15774.1"/>
    </source>
</evidence>
<evidence type="ECO:0000256" key="5">
    <source>
        <dbReference type="ARBA" id="ARBA00023295"/>
    </source>
</evidence>
<feature type="domain" description="Fibronectin type III-like" evidence="6">
    <location>
        <begin position="150"/>
        <end position="200"/>
    </location>
</feature>
<dbReference type="GeneID" id="14916425"/>
<dbReference type="EMBL" id="KB008024">
    <property type="protein sequence ID" value="ELR15774.1"/>
    <property type="molecule type" value="Genomic_DNA"/>
</dbReference>